<evidence type="ECO:0000313" key="2">
    <source>
        <dbReference type="Proteomes" id="UP001494874"/>
    </source>
</evidence>
<protein>
    <submittedName>
        <fullName evidence="1">Uncharacterized protein</fullName>
    </submittedName>
</protein>
<dbReference type="Proteomes" id="UP001494874">
    <property type="component" value="Segment"/>
</dbReference>
<keyword evidence="2" id="KW-1185">Reference proteome</keyword>
<dbReference type="EMBL" id="PP537962">
    <property type="protein sequence ID" value="XAO35509.1"/>
    <property type="molecule type" value="Genomic_DNA"/>
</dbReference>
<gene>
    <name evidence="1" type="primary">75</name>
    <name evidence="1" type="ORF">SEA_MORGANA_75</name>
</gene>
<sequence>METVDTTYSYTSKPATIRAVQWKGDNAEEVIAFAGTSRRPGATEDFPTVHVIDGDPEQRISLYIHKSGVSAVQPLGTWIIAEPDGSGMYPCDAATFATRWSKTGPTWKLDTDELADLAVTNLQNRVREVQVVGLHGRLLSAVFVDDGVTFQPTMRLHGHTLRIQLTERTHAR</sequence>
<organism evidence="1 2">
    <name type="scientific">Gordonia phage Morgana</name>
    <dbReference type="NCBI Taxonomy" id="3137292"/>
    <lineage>
        <taxon>Viruses</taxon>
        <taxon>Duplodnaviria</taxon>
        <taxon>Heunggongvirae</taxon>
        <taxon>Uroviricota</taxon>
        <taxon>Caudoviricetes</taxon>
        <taxon>Kruegerviridae</taxon>
        <taxon>Cafassovirus</taxon>
        <taxon>Cafassovirus morgana</taxon>
    </lineage>
</organism>
<proteinExistence type="predicted"/>
<reference evidence="1 2" key="1">
    <citation type="submission" date="2024-03" db="EMBL/GenBank/DDBJ databases">
        <authorList>
            <person name="Shriver K.J."/>
            <person name="Jarquin D.M."/>
            <person name="Bolanos-Abarca L."/>
            <person name="Cohen Z.M."/>
            <person name="Hayes E."/>
            <person name="Mustafa Y."/>
            <person name="Pacheco-Mendoza M."/>
            <person name="Broussard A.C."/>
            <person name="Fogarty M.P."/>
            <person name="Ko C."/>
            <person name="Russell D.A."/>
            <person name="Jacobs-Sera D."/>
            <person name="Hatfull G.F."/>
        </authorList>
    </citation>
    <scope>NUCLEOTIDE SEQUENCE [LARGE SCALE GENOMIC DNA]</scope>
</reference>
<accession>A0AAX4RBS3</accession>
<evidence type="ECO:0000313" key="1">
    <source>
        <dbReference type="EMBL" id="XAO35509.1"/>
    </source>
</evidence>
<name>A0AAX4RBS3_9CAUD</name>